<evidence type="ECO:0000313" key="2">
    <source>
        <dbReference type="Proteomes" id="UP000184038"/>
    </source>
</evidence>
<dbReference type="InterPro" id="IPR009078">
    <property type="entry name" value="Ferritin-like_SF"/>
</dbReference>
<dbReference type="OrthoDB" id="1836949at2"/>
<proteinExistence type="predicted"/>
<sequence length="416" mass="48901">MSINPFELQPKKVDDTFLDFKELYPNSYDKDATDPYTKTRIILMNGTEFEAVWFSHQFSRHCNNNDIRRELAAMRYIEQQQQKRVSNLKPINETILETTIGYEQLAVDLTSILAKEEKDPCVKKALDFALLEDFDHLYRYANLLEMEHHIYADKLVGKYTEIMPARPTIAEHRYPCDNIKPFINNKTADPLTKLHVNIITAAEQQTMNYYMNVSSFYTSEIGRRLYQEIGLVEEEHVTQYGGLIDTNCTWLENLLMHEYTECYLYYSCFETECDPYIKKIWEQQFEQEVAHLHKAAELLKTYESKEWQQVIPNGEFPKLLSLGSNIEYVRKILETVRLTGKLEDYVPVSSLPDDDIFFRYQNSIINSIEDVPSHNIIEKYIAKEGQDYRFEVAPHPIEALQDRKKDNTTIARTKSE</sequence>
<protein>
    <recommendedName>
        <fullName evidence="3">Ferritin-like domain-containing protein</fullName>
    </recommendedName>
</protein>
<evidence type="ECO:0008006" key="3">
    <source>
        <dbReference type="Google" id="ProtNLM"/>
    </source>
</evidence>
<name>A0A1M7JYA4_9FIRM</name>
<dbReference type="AlphaFoldDB" id="A0A1M7JYA4"/>
<dbReference type="SUPFAM" id="SSF47240">
    <property type="entry name" value="Ferritin-like"/>
    <property type="match status" value="2"/>
</dbReference>
<dbReference type="Proteomes" id="UP000184038">
    <property type="component" value="Unassembled WGS sequence"/>
</dbReference>
<dbReference type="EMBL" id="FRCP01000012">
    <property type="protein sequence ID" value="SHM57901.1"/>
    <property type="molecule type" value="Genomic_DNA"/>
</dbReference>
<dbReference type="RefSeq" id="WP_084139228.1">
    <property type="nucleotide sequence ID" value="NZ_FRCP01000012.1"/>
</dbReference>
<organism evidence="1 2">
    <name type="scientific">Anaerosporobacter mobilis DSM 15930</name>
    <dbReference type="NCBI Taxonomy" id="1120996"/>
    <lineage>
        <taxon>Bacteria</taxon>
        <taxon>Bacillati</taxon>
        <taxon>Bacillota</taxon>
        <taxon>Clostridia</taxon>
        <taxon>Lachnospirales</taxon>
        <taxon>Lachnospiraceae</taxon>
        <taxon>Anaerosporobacter</taxon>
    </lineage>
</organism>
<dbReference type="STRING" id="1120996.SAMN02746066_02481"/>
<evidence type="ECO:0000313" key="1">
    <source>
        <dbReference type="EMBL" id="SHM57901.1"/>
    </source>
</evidence>
<keyword evidence="2" id="KW-1185">Reference proteome</keyword>
<accession>A0A1M7JYA4</accession>
<reference evidence="1 2" key="1">
    <citation type="submission" date="2016-11" db="EMBL/GenBank/DDBJ databases">
        <authorList>
            <person name="Jaros S."/>
            <person name="Januszkiewicz K."/>
            <person name="Wedrychowicz H."/>
        </authorList>
    </citation>
    <scope>NUCLEOTIDE SEQUENCE [LARGE SCALE GENOMIC DNA]</scope>
    <source>
        <strain evidence="1 2">DSM 15930</strain>
    </source>
</reference>
<gene>
    <name evidence="1" type="ORF">SAMN02746066_02481</name>
</gene>